<keyword evidence="5" id="KW-0804">Transcription</keyword>
<dbReference type="EMBL" id="CM029047">
    <property type="protein sequence ID" value="KAG2585029.1"/>
    <property type="molecule type" value="Genomic_DNA"/>
</dbReference>
<dbReference type="PANTHER" id="PTHR47996">
    <property type="entry name" value="TRANSCRIPTION FACTOR DUO1"/>
    <property type="match status" value="1"/>
</dbReference>
<evidence type="ECO:0000313" key="11">
    <source>
        <dbReference type="Proteomes" id="UP000823388"/>
    </source>
</evidence>
<keyword evidence="11" id="KW-1185">Reference proteome</keyword>
<dbReference type="InterPro" id="IPR001005">
    <property type="entry name" value="SANT/Myb"/>
</dbReference>
<evidence type="ECO:0000256" key="7">
    <source>
        <dbReference type="SAM" id="MobiDB-lite"/>
    </source>
</evidence>
<feature type="domain" description="HTH myb-type" evidence="9">
    <location>
        <begin position="13"/>
        <end position="69"/>
    </location>
</feature>
<feature type="domain" description="Myb-like" evidence="8">
    <location>
        <begin position="13"/>
        <end position="65"/>
    </location>
</feature>
<dbReference type="GO" id="GO:0003677">
    <property type="term" value="F:DNA binding"/>
    <property type="evidence" value="ECO:0007669"/>
    <property type="project" value="UniProtKB-KW"/>
</dbReference>
<gene>
    <name evidence="10" type="ORF">PVAP13_6KG359100</name>
</gene>
<feature type="region of interest" description="Disordered" evidence="7">
    <location>
        <begin position="126"/>
        <end position="146"/>
    </location>
</feature>
<keyword evidence="6" id="KW-0539">Nucleus</keyword>
<evidence type="ECO:0000313" key="10">
    <source>
        <dbReference type="EMBL" id="KAG2585029.1"/>
    </source>
</evidence>
<comment type="subcellular location">
    <subcellularLocation>
        <location evidence="1">Nucleus</location>
    </subcellularLocation>
</comment>
<dbReference type="Gene3D" id="1.10.10.60">
    <property type="entry name" value="Homeodomain-like"/>
    <property type="match status" value="2"/>
</dbReference>
<dbReference type="FunFam" id="1.10.10.60:FF:000351">
    <property type="entry name" value="Transcription factor GAMYB"/>
    <property type="match status" value="1"/>
</dbReference>
<feature type="compositionally biased region" description="Gly residues" evidence="7">
    <location>
        <begin position="1"/>
        <end position="12"/>
    </location>
</feature>
<evidence type="ECO:0000256" key="6">
    <source>
        <dbReference type="ARBA" id="ARBA00023242"/>
    </source>
</evidence>
<dbReference type="AlphaFoldDB" id="A0A8T0RKA1"/>
<dbReference type="FunFam" id="1.10.10.60:FF:000060">
    <property type="entry name" value="MYB transcription factor"/>
    <property type="match status" value="1"/>
</dbReference>
<comment type="caution">
    <text evidence="10">The sequence shown here is derived from an EMBL/GenBank/DDBJ whole genome shotgun (WGS) entry which is preliminary data.</text>
</comment>
<dbReference type="CDD" id="cd00167">
    <property type="entry name" value="SANT"/>
    <property type="match status" value="2"/>
</dbReference>
<feature type="domain" description="HTH myb-type" evidence="9">
    <location>
        <begin position="70"/>
        <end position="121"/>
    </location>
</feature>
<proteinExistence type="predicted"/>
<evidence type="ECO:0000256" key="5">
    <source>
        <dbReference type="ARBA" id="ARBA00023163"/>
    </source>
</evidence>
<evidence type="ECO:0000256" key="2">
    <source>
        <dbReference type="ARBA" id="ARBA00022737"/>
    </source>
</evidence>
<organism evidence="10 11">
    <name type="scientific">Panicum virgatum</name>
    <name type="common">Blackwell switchgrass</name>
    <dbReference type="NCBI Taxonomy" id="38727"/>
    <lineage>
        <taxon>Eukaryota</taxon>
        <taxon>Viridiplantae</taxon>
        <taxon>Streptophyta</taxon>
        <taxon>Embryophyta</taxon>
        <taxon>Tracheophyta</taxon>
        <taxon>Spermatophyta</taxon>
        <taxon>Magnoliopsida</taxon>
        <taxon>Liliopsida</taxon>
        <taxon>Poales</taxon>
        <taxon>Poaceae</taxon>
        <taxon>PACMAD clade</taxon>
        <taxon>Panicoideae</taxon>
        <taxon>Panicodae</taxon>
        <taxon>Paniceae</taxon>
        <taxon>Panicinae</taxon>
        <taxon>Panicum</taxon>
        <taxon>Panicum sect. Hiantes</taxon>
    </lineage>
</organism>
<dbReference type="Pfam" id="PF00249">
    <property type="entry name" value="Myb_DNA-binding"/>
    <property type="match status" value="2"/>
</dbReference>
<dbReference type="SUPFAM" id="SSF46689">
    <property type="entry name" value="Homeodomain-like"/>
    <property type="match status" value="1"/>
</dbReference>
<feature type="domain" description="Myb-like" evidence="8">
    <location>
        <begin position="74"/>
        <end position="117"/>
    </location>
</feature>
<name>A0A8T0RKA1_PANVG</name>
<keyword evidence="2" id="KW-0677">Repeat</keyword>
<feature type="region of interest" description="Disordered" evidence="7">
    <location>
        <begin position="165"/>
        <end position="210"/>
    </location>
</feature>
<reference evidence="10" key="1">
    <citation type="submission" date="2020-05" db="EMBL/GenBank/DDBJ databases">
        <title>WGS assembly of Panicum virgatum.</title>
        <authorList>
            <person name="Lovell J.T."/>
            <person name="Jenkins J."/>
            <person name="Shu S."/>
            <person name="Juenger T.E."/>
            <person name="Schmutz J."/>
        </authorList>
    </citation>
    <scope>NUCLEOTIDE SEQUENCE</scope>
    <source>
        <strain evidence="10">AP13</strain>
    </source>
</reference>
<evidence type="ECO:0000259" key="8">
    <source>
        <dbReference type="PROSITE" id="PS50090"/>
    </source>
</evidence>
<evidence type="ECO:0000259" key="9">
    <source>
        <dbReference type="PROSITE" id="PS51294"/>
    </source>
</evidence>
<protein>
    <submittedName>
        <fullName evidence="10">Uncharacterized protein</fullName>
    </submittedName>
</protein>
<dbReference type="GO" id="GO:0005634">
    <property type="term" value="C:nucleus"/>
    <property type="evidence" value="ECO:0007669"/>
    <property type="project" value="UniProtKB-SubCell"/>
</dbReference>
<feature type="region of interest" description="Disordered" evidence="7">
    <location>
        <begin position="1"/>
        <end position="24"/>
    </location>
</feature>
<evidence type="ECO:0000256" key="4">
    <source>
        <dbReference type="ARBA" id="ARBA00023125"/>
    </source>
</evidence>
<dbReference type="OrthoDB" id="2143914at2759"/>
<accession>A0A8T0RKA1</accession>
<dbReference type="PANTHER" id="PTHR47996:SF3">
    <property type="entry name" value="TRANSCRIPTION FACTOR DUO1"/>
    <property type="match status" value="1"/>
</dbReference>
<dbReference type="PROSITE" id="PS51294">
    <property type="entry name" value="HTH_MYB"/>
    <property type="match status" value="2"/>
</dbReference>
<dbReference type="PROSITE" id="PS50090">
    <property type="entry name" value="MYB_LIKE"/>
    <property type="match status" value="2"/>
</dbReference>
<keyword evidence="4" id="KW-0238">DNA-binding</keyword>
<dbReference type="SMART" id="SM00717">
    <property type="entry name" value="SANT"/>
    <property type="match status" value="2"/>
</dbReference>
<feature type="compositionally biased region" description="Basic and acidic residues" evidence="7">
    <location>
        <begin position="170"/>
        <end position="180"/>
    </location>
</feature>
<evidence type="ECO:0000256" key="3">
    <source>
        <dbReference type="ARBA" id="ARBA00023015"/>
    </source>
</evidence>
<dbReference type="Proteomes" id="UP000823388">
    <property type="component" value="Chromosome 6K"/>
</dbReference>
<dbReference type="InterPro" id="IPR009057">
    <property type="entry name" value="Homeodomain-like_sf"/>
</dbReference>
<keyword evidence="3" id="KW-0805">Transcription regulation</keyword>
<evidence type="ECO:0000256" key="1">
    <source>
        <dbReference type="ARBA" id="ARBA00004123"/>
    </source>
</evidence>
<dbReference type="InterPro" id="IPR053106">
    <property type="entry name" value="Plant_Male-Germline_Reg_TFs"/>
</dbReference>
<sequence length="298" mass="32616">MKPRGGRGGGGEQPAVRKGPWKAEEDEVLRRHVREHGPREWSSIRSKGLLPRTGKSCRLRWVNKLRPDLKTGCKFSAEEERVVIDLQAQIGNKWARIATYLPGRTDNDVKNFWSTRQKRLARLLRAPVPRRRPGKQNCSAASSHAHELPTKQNLCLDMIPFQATTTPAHHTGESSSHDPRAASQHRPGDAPFPGAHDLPPPPVPPLTHAGAAPTASAPAFLPYDGDYYAGDAVAGVDPLVFVDPAACPEPLAVVPPGTFFGLDDDYVHGGRVLHPASSGVRFDDLPPETFDFFELPQL</sequence>
<dbReference type="InterPro" id="IPR017930">
    <property type="entry name" value="Myb_dom"/>
</dbReference>